<dbReference type="AlphaFoldDB" id="A0A6M8J0W3"/>
<evidence type="ECO:0000256" key="1">
    <source>
        <dbReference type="ARBA" id="ARBA00003238"/>
    </source>
</evidence>
<comment type="function">
    <text evidence="1">May bind long-chain fatty acids, such as palmitate, and may play a role in lipid transport or fatty acid metabolism.</text>
</comment>
<gene>
    <name evidence="3" type="ORF">HLV38_03010</name>
</gene>
<evidence type="ECO:0000256" key="2">
    <source>
        <dbReference type="ARBA" id="ARBA00023121"/>
    </source>
</evidence>
<protein>
    <submittedName>
        <fullName evidence="3">DegV family protein</fullName>
    </submittedName>
</protein>
<dbReference type="InterPro" id="IPR043168">
    <property type="entry name" value="DegV_C"/>
</dbReference>
<dbReference type="Proteomes" id="UP000503297">
    <property type="component" value="Chromosome"/>
</dbReference>
<evidence type="ECO:0000313" key="3">
    <source>
        <dbReference type="EMBL" id="QKF07207.1"/>
    </source>
</evidence>
<sequence>MPDKPQCNLIIDSCCDLPHDVVNVEGVTLVRFPYVMGDVEHFDDLFCSTPASDFYGRMRRGEQPSTAQVPLMTYREVFERARETGVPTVYLSFTSALSGSFDTAKLLRDQMVAEHPDFELHVVDTHLASIAEGLLVYEAIRERSRGLSAVELVAWAEEARYFVNEMFMIDSLDALRRGGRIPSSVAFAGSKLDVKPMLDIALDGKLSLVGVARGRKKGIRQLAEFYRKRTEGMQHERRRVVIGHADCPKDVERLKDELRKVDESIAFLETSIGPVIGSHVGPDMLALVFWGIDSRESLSISERIANKVNQRRADAAE</sequence>
<dbReference type="EMBL" id="CP053716">
    <property type="protein sequence ID" value="QKF07207.1"/>
    <property type="molecule type" value="Genomic_DNA"/>
</dbReference>
<dbReference type="InterPro" id="IPR003797">
    <property type="entry name" value="DegV"/>
</dbReference>
<dbReference type="PANTHER" id="PTHR33434:SF3">
    <property type="entry name" value="DEGV DOMAIN-CONTAINING PROTEIN YITS"/>
    <property type="match status" value="1"/>
</dbReference>
<organism evidence="3 4">
    <name type="scientific">Berryella wangjianweii</name>
    <dbReference type="NCBI Taxonomy" id="2734634"/>
    <lineage>
        <taxon>Bacteria</taxon>
        <taxon>Bacillati</taxon>
        <taxon>Actinomycetota</taxon>
        <taxon>Coriobacteriia</taxon>
        <taxon>Eggerthellales</taxon>
        <taxon>Eggerthellaceae</taxon>
        <taxon>Berryella</taxon>
    </lineage>
</organism>
<proteinExistence type="predicted"/>
<dbReference type="RefSeq" id="WP_172163233.1">
    <property type="nucleotide sequence ID" value="NZ_CP053716.1"/>
</dbReference>
<dbReference type="SUPFAM" id="SSF82549">
    <property type="entry name" value="DAK1/DegV-like"/>
    <property type="match status" value="1"/>
</dbReference>
<dbReference type="KEGG" id="bwa:HLV38_03010"/>
<dbReference type="InterPro" id="IPR050270">
    <property type="entry name" value="DegV_domain_contain"/>
</dbReference>
<keyword evidence="2" id="KW-0446">Lipid-binding</keyword>
<dbReference type="PROSITE" id="PS51482">
    <property type="entry name" value="DEGV"/>
    <property type="match status" value="1"/>
</dbReference>
<evidence type="ECO:0000313" key="4">
    <source>
        <dbReference type="Proteomes" id="UP000503297"/>
    </source>
</evidence>
<dbReference type="Gene3D" id="3.30.1180.10">
    <property type="match status" value="1"/>
</dbReference>
<reference evidence="4" key="1">
    <citation type="submission" date="2020-05" db="EMBL/GenBank/DDBJ databases">
        <title>Novel species in genus Nocardioides.</title>
        <authorList>
            <person name="Zhang G."/>
        </authorList>
    </citation>
    <scope>NUCLEOTIDE SEQUENCE [LARGE SCALE GENOMIC DNA]</scope>
    <source>
        <strain evidence="4">zg-1050</strain>
    </source>
</reference>
<name>A0A6M8J0W3_9ACTN</name>
<keyword evidence="4" id="KW-1185">Reference proteome</keyword>
<accession>A0A6M8J0W3</accession>
<dbReference type="Gene3D" id="3.40.50.10170">
    <property type="match status" value="1"/>
</dbReference>
<dbReference type="NCBIfam" id="TIGR00762">
    <property type="entry name" value="DegV"/>
    <property type="match status" value="1"/>
</dbReference>
<dbReference type="Pfam" id="PF02645">
    <property type="entry name" value="DegV"/>
    <property type="match status" value="1"/>
</dbReference>
<dbReference type="PANTHER" id="PTHR33434">
    <property type="entry name" value="DEGV DOMAIN-CONTAINING PROTEIN DR_1986-RELATED"/>
    <property type="match status" value="1"/>
</dbReference>
<dbReference type="GO" id="GO:0008289">
    <property type="term" value="F:lipid binding"/>
    <property type="evidence" value="ECO:0007669"/>
    <property type="project" value="UniProtKB-KW"/>
</dbReference>